<reference evidence="2 3" key="2">
    <citation type="journal article" date="2011" name="J. Bacteriol.">
        <title>Complete genome sequence of the anaerobic, halophilic alkalithermophile Natranaerobius thermophilus JW/NM-WN-LF.</title>
        <authorList>
            <person name="Zhao B."/>
            <person name="Mesbah N.M."/>
            <person name="Dalin E."/>
            <person name="Goodwin L."/>
            <person name="Nolan M."/>
            <person name="Pitluck S."/>
            <person name="Chertkov O."/>
            <person name="Brettin T.S."/>
            <person name="Han J."/>
            <person name="Larimer F.W."/>
            <person name="Land M.L."/>
            <person name="Hauser L."/>
            <person name="Kyrpides N."/>
            <person name="Wiegel J."/>
        </authorList>
    </citation>
    <scope>NUCLEOTIDE SEQUENCE [LARGE SCALE GENOMIC DNA]</scope>
    <source>
        <strain evidence="3">ATCC BAA-1301 / DSM 18059 / JW/NM-WN-LF</strain>
    </source>
</reference>
<protein>
    <recommendedName>
        <fullName evidence="4">Type IV pilus assembly protein PilO</fullName>
    </recommendedName>
</protein>
<dbReference type="STRING" id="457570.Nther_1724"/>
<keyword evidence="1" id="KW-0472">Membrane</keyword>
<evidence type="ECO:0000313" key="3">
    <source>
        <dbReference type="Proteomes" id="UP000001683"/>
    </source>
</evidence>
<dbReference type="InParanoid" id="B2A556"/>
<keyword evidence="1" id="KW-1133">Transmembrane helix</keyword>
<dbReference type="InterPro" id="IPR014717">
    <property type="entry name" value="Transl_elong_EF1B/ribsomal_bS6"/>
</dbReference>
<dbReference type="KEGG" id="nth:Nther_1724"/>
<dbReference type="HOGENOM" id="CLU_1271183_0_0_9"/>
<dbReference type="EMBL" id="CP001034">
    <property type="protein sequence ID" value="ACB85298.1"/>
    <property type="molecule type" value="Genomic_DNA"/>
</dbReference>
<dbReference type="RefSeq" id="WP_012448165.1">
    <property type="nucleotide sequence ID" value="NC_010718.1"/>
</dbReference>
<dbReference type="eggNOG" id="COG3167">
    <property type="taxonomic scope" value="Bacteria"/>
</dbReference>
<proteinExistence type="predicted"/>
<dbReference type="Proteomes" id="UP000001683">
    <property type="component" value="Chromosome"/>
</dbReference>
<dbReference type="Gene3D" id="3.30.70.60">
    <property type="match status" value="1"/>
</dbReference>
<feature type="transmembrane region" description="Helical" evidence="1">
    <location>
        <begin position="21"/>
        <end position="43"/>
    </location>
</feature>
<name>B2A556_NATTJ</name>
<evidence type="ECO:0008006" key="4">
    <source>
        <dbReference type="Google" id="ProtNLM"/>
    </source>
</evidence>
<keyword evidence="3" id="KW-1185">Reference proteome</keyword>
<evidence type="ECO:0000256" key="1">
    <source>
        <dbReference type="SAM" id="Phobius"/>
    </source>
</evidence>
<evidence type="ECO:0000313" key="2">
    <source>
        <dbReference type="EMBL" id="ACB85298.1"/>
    </source>
</evidence>
<reference evidence="2 3" key="1">
    <citation type="submission" date="2008-04" db="EMBL/GenBank/DDBJ databases">
        <title>Complete sequence of chromosome of Natranaerobius thermophilus JW/NM-WN-LF.</title>
        <authorList>
            <consortium name="US DOE Joint Genome Institute"/>
            <person name="Copeland A."/>
            <person name="Lucas S."/>
            <person name="Lapidus A."/>
            <person name="Glavina del Rio T."/>
            <person name="Dalin E."/>
            <person name="Tice H."/>
            <person name="Bruce D."/>
            <person name="Goodwin L."/>
            <person name="Pitluck S."/>
            <person name="Chertkov O."/>
            <person name="Brettin T."/>
            <person name="Detter J.C."/>
            <person name="Han C."/>
            <person name="Kuske C.R."/>
            <person name="Schmutz J."/>
            <person name="Larimer F."/>
            <person name="Land M."/>
            <person name="Hauser L."/>
            <person name="Kyrpides N."/>
            <person name="Lykidis A."/>
            <person name="Mesbah N.M."/>
            <person name="Wiegel J."/>
        </authorList>
    </citation>
    <scope>NUCLEOTIDE SEQUENCE [LARGE SCALE GENOMIC DNA]</scope>
    <source>
        <strain evidence="3">ATCC BAA-1301 / DSM 18059 / JW/NM-WN-LF</strain>
    </source>
</reference>
<keyword evidence="1" id="KW-0812">Transmembrane</keyword>
<organism evidence="2 3">
    <name type="scientific">Natranaerobius thermophilus (strain ATCC BAA-1301 / DSM 18059 / JW/NM-WN-LF)</name>
    <dbReference type="NCBI Taxonomy" id="457570"/>
    <lineage>
        <taxon>Bacteria</taxon>
        <taxon>Bacillati</taxon>
        <taxon>Bacillota</taxon>
        <taxon>Clostridia</taxon>
        <taxon>Natranaerobiales</taxon>
        <taxon>Natranaerobiaceae</taxon>
        <taxon>Natranaerobius</taxon>
    </lineage>
</organism>
<gene>
    <name evidence="2" type="ordered locus">Nther_1724</name>
</gene>
<sequence>MNYYFDLVTKKLFQLSIREQILIFIVLLLLIFLFFWNLLYMPLTEKNQELNLHLTETKEHSKKQMSSINFEDSLKQQQVNFLDEIKHLQALVPGNKELEYSYSNLYSLMELNNVSVNSVNIFSGSNNLPEIKSLILLHKIEGHYYDIKQVIDDLSNLDRLFSLRGLHIKESVNTGSDDNKYVSVEMELEIFYDNISISEGRTLKDVEDIKRVQDNVQ</sequence>
<dbReference type="AlphaFoldDB" id="B2A556"/>
<accession>B2A556</accession>